<evidence type="ECO:0000256" key="1">
    <source>
        <dbReference type="ARBA" id="ARBA00004123"/>
    </source>
</evidence>
<evidence type="ECO:0000313" key="10">
    <source>
        <dbReference type="EMBL" id="CAD7206555.1"/>
    </source>
</evidence>
<evidence type="ECO:0000256" key="6">
    <source>
        <dbReference type="ARBA" id="ARBA00023163"/>
    </source>
</evidence>
<keyword evidence="4" id="KW-0805">Transcription regulation</keyword>
<comment type="similarity">
    <text evidence="2">Belongs to the Mediator complex subunit 24 family.</text>
</comment>
<dbReference type="GO" id="GO:0003712">
    <property type="term" value="F:transcription coregulator activity"/>
    <property type="evidence" value="ECO:0007669"/>
    <property type="project" value="TreeGrafter"/>
</dbReference>
<dbReference type="PANTHER" id="PTHR12898:SF1">
    <property type="entry name" value="MEDIATOR OF RNA POLYMERASE II TRANSCRIPTION SUBUNIT 24"/>
    <property type="match status" value="1"/>
</dbReference>
<feature type="compositionally biased region" description="Acidic residues" evidence="9">
    <location>
        <begin position="14"/>
        <end position="34"/>
    </location>
</feature>
<reference evidence="10" key="1">
    <citation type="submission" date="2020-11" db="EMBL/GenBank/DDBJ databases">
        <authorList>
            <person name="Tran Van P."/>
        </authorList>
    </citation>
    <scope>NUCLEOTIDE SEQUENCE</scope>
</reference>
<organism evidence="10">
    <name type="scientific">Timema douglasi</name>
    <name type="common">Walking stick</name>
    <dbReference type="NCBI Taxonomy" id="61478"/>
    <lineage>
        <taxon>Eukaryota</taxon>
        <taxon>Metazoa</taxon>
        <taxon>Ecdysozoa</taxon>
        <taxon>Arthropoda</taxon>
        <taxon>Hexapoda</taxon>
        <taxon>Insecta</taxon>
        <taxon>Pterygota</taxon>
        <taxon>Neoptera</taxon>
        <taxon>Polyneoptera</taxon>
        <taxon>Phasmatodea</taxon>
        <taxon>Timematodea</taxon>
        <taxon>Timematoidea</taxon>
        <taxon>Timematidae</taxon>
        <taxon>Timema</taxon>
    </lineage>
</organism>
<evidence type="ECO:0000256" key="7">
    <source>
        <dbReference type="ARBA" id="ARBA00023242"/>
    </source>
</evidence>
<keyword evidence="6" id="KW-0804">Transcription</keyword>
<dbReference type="EMBL" id="OA583454">
    <property type="protein sequence ID" value="CAD7206555.1"/>
    <property type="molecule type" value="Genomic_DNA"/>
</dbReference>
<gene>
    <name evidence="10" type="ORF">TDIB3V08_LOCUS12704</name>
</gene>
<dbReference type="GO" id="GO:0060261">
    <property type="term" value="P:positive regulation of transcription initiation by RNA polymerase II"/>
    <property type="evidence" value="ECO:0007669"/>
    <property type="project" value="TreeGrafter"/>
</dbReference>
<evidence type="ECO:0000256" key="5">
    <source>
        <dbReference type="ARBA" id="ARBA00023159"/>
    </source>
</evidence>
<evidence type="ECO:0000256" key="9">
    <source>
        <dbReference type="SAM" id="MobiDB-lite"/>
    </source>
</evidence>
<protein>
    <recommendedName>
        <fullName evidence="3">Mediator of RNA polymerase II transcription subunit 24</fullName>
    </recommendedName>
    <alternativeName>
        <fullName evidence="8">Mediator complex subunit 24</fullName>
    </alternativeName>
</protein>
<name>A0A7R8ZGF9_TIMDO</name>
<accession>A0A7R8ZGF9</accession>
<comment type="subcellular location">
    <subcellularLocation>
        <location evidence="1">Nucleus</location>
    </subcellularLocation>
</comment>
<dbReference type="Pfam" id="PF11277">
    <property type="entry name" value="Med24_N"/>
    <property type="match status" value="1"/>
</dbReference>
<proteinExistence type="inferred from homology"/>
<dbReference type="PANTHER" id="PTHR12898">
    <property type="entry name" value="MEDIATOR OF RNA POLYMERASE II TRANSCRIPTION SUBUNIT 24"/>
    <property type="match status" value="1"/>
</dbReference>
<keyword evidence="7" id="KW-0539">Nucleus</keyword>
<dbReference type="GO" id="GO:0016592">
    <property type="term" value="C:mediator complex"/>
    <property type="evidence" value="ECO:0007669"/>
    <property type="project" value="InterPro"/>
</dbReference>
<dbReference type="InterPro" id="IPR021429">
    <property type="entry name" value="Mediator_Med24"/>
</dbReference>
<evidence type="ECO:0000256" key="3">
    <source>
        <dbReference type="ARBA" id="ARBA00019693"/>
    </source>
</evidence>
<dbReference type="AlphaFoldDB" id="A0A7R8ZGF9"/>
<evidence type="ECO:0000256" key="2">
    <source>
        <dbReference type="ARBA" id="ARBA00007864"/>
    </source>
</evidence>
<evidence type="ECO:0000256" key="4">
    <source>
        <dbReference type="ARBA" id="ARBA00023015"/>
    </source>
</evidence>
<keyword evidence="5" id="KW-0010">Activator</keyword>
<feature type="region of interest" description="Disordered" evidence="9">
    <location>
        <begin position="1"/>
        <end position="34"/>
    </location>
</feature>
<sequence>MVAFYKVTRPQAGIDDEDDDDDDGDDNGDDNDDGEGYSMARLHCEIMRACLISLNDVLGTSEESGWGAFVFLKIPYILRQLHHTTSGEDKSVEFSQDIVDSFELLLQYTPLLDIMDARCSCNIVECLLRELAKVGLVTEPLVTLYSSKRESTSPVVPRLEQAQSQSASIPKVIIRAEPTLARILKTLDADYVKVQVRTANITDSDCDMSSPWQIMYYMYLKRMSVALARSGFNCGTSPPVFRKEN</sequence>
<evidence type="ECO:0000256" key="8">
    <source>
        <dbReference type="ARBA" id="ARBA00031960"/>
    </source>
</evidence>